<evidence type="ECO:0000313" key="5">
    <source>
        <dbReference type="EnsemblMetazoa" id="HelroP172908"/>
    </source>
</evidence>
<dbReference type="PROSITE" id="PS50888">
    <property type="entry name" value="BHLH"/>
    <property type="match status" value="1"/>
</dbReference>
<dbReference type="SMART" id="SM00353">
    <property type="entry name" value="HLH"/>
    <property type="match status" value="1"/>
</dbReference>
<feature type="region of interest" description="Disordered" evidence="2">
    <location>
        <begin position="63"/>
        <end position="88"/>
    </location>
</feature>
<dbReference type="EMBL" id="AMQM01004400">
    <property type="status" value="NOT_ANNOTATED_CDS"/>
    <property type="molecule type" value="Genomic_DNA"/>
</dbReference>
<evidence type="ECO:0000313" key="6">
    <source>
        <dbReference type="Proteomes" id="UP000015101"/>
    </source>
</evidence>
<dbReference type="KEGG" id="hro:HELRODRAFT_172908"/>
<feature type="compositionally biased region" description="Polar residues" evidence="2">
    <location>
        <begin position="70"/>
        <end position="88"/>
    </location>
</feature>
<gene>
    <name evidence="5" type="primary">20204291</name>
    <name evidence="4" type="ORF">HELRODRAFT_172908</name>
</gene>
<dbReference type="AlphaFoldDB" id="T1F642"/>
<dbReference type="HOGENOM" id="CLU_1361757_0_0_1"/>
<dbReference type="InterPro" id="IPR050283">
    <property type="entry name" value="E-box_TF_Regulators"/>
</dbReference>
<dbReference type="CDD" id="cd11390">
    <property type="entry name" value="bHLH_TS"/>
    <property type="match status" value="1"/>
</dbReference>
<accession>T1F642</accession>
<dbReference type="CTD" id="20204291"/>
<dbReference type="GeneID" id="20204291"/>
<reference evidence="4 6" key="2">
    <citation type="journal article" date="2013" name="Nature">
        <title>Insights into bilaterian evolution from three spiralian genomes.</title>
        <authorList>
            <person name="Simakov O."/>
            <person name="Marletaz F."/>
            <person name="Cho S.J."/>
            <person name="Edsinger-Gonzales E."/>
            <person name="Havlak P."/>
            <person name="Hellsten U."/>
            <person name="Kuo D.H."/>
            <person name="Larsson T."/>
            <person name="Lv J."/>
            <person name="Arendt D."/>
            <person name="Savage R."/>
            <person name="Osoegawa K."/>
            <person name="de Jong P."/>
            <person name="Grimwood J."/>
            <person name="Chapman J.A."/>
            <person name="Shapiro H."/>
            <person name="Aerts A."/>
            <person name="Otillar R.P."/>
            <person name="Terry A.Y."/>
            <person name="Boore J.L."/>
            <person name="Grigoriev I.V."/>
            <person name="Lindberg D.R."/>
            <person name="Seaver E.C."/>
            <person name="Weisblat D.A."/>
            <person name="Putnam N.H."/>
            <person name="Rokhsar D.S."/>
        </authorList>
    </citation>
    <scope>NUCLEOTIDE SEQUENCE</scope>
</reference>
<dbReference type="Pfam" id="PF00010">
    <property type="entry name" value="HLH"/>
    <property type="match status" value="1"/>
</dbReference>
<evidence type="ECO:0000259" key="3">
    <source>
        <dbReference type="PROSITE" id="PS50888"/>
    </source>
</evidence>
<keyword evidence="6" id="KW-1185">Reference proteome</keyword>
<name>T1F642_HELRO</name>
<feature type="domain" description="BHLH" evidence="3">
    <location>
        <begin position="139"/>
        <end position="191"/>
    </location>
</feature>
<proteinExistence type="predicted"/>
<dbReference type="GO" id="GO:0046983">
    <property type="term" value="F:protein dimerization activity"/>
    <property type="evidence" value="ECO:0007669"/>
    <property type="project" value="InterPro"/>
</dbReference>
<dbReference type="Gene3D" id="4.10.280.10">
    <property type="entry name" value="Helix-loop-helix DNA-binding domain"/>
    <property type="match status" value="1"/>
</dbReference>
<dbReference type="InterPro" id="IPR036638">
    <property type="entry name" value="HLH_DNA-bd_sf"/>
</dbReference>
<dbReference type="GO" id="GO:0000981">
    <property type="term" value="F:DNA-binding transcription factor activity, RNA polymerase II-specific"/>
    <property type="evidence" value="ECO:0000318"/>
    <property type="project" value="GO_Central"/>
</dbReference>
<dbReference type="Proteomes" id="UP000015101">
    <property type="component" value="Unassembled WGS sequence"/>
</dbReference>
<keyword evidence="1" id="KW-0238">DNA-binding</keyword>
<dbReference type="InParanoid" id="T1F642"/>
<dbReference type="GO" id="GO:0006357">
    <property type="term" value="P:regulation of transcription by RNA polymerase II"/>
    <property type="evidence" value="ECO:0000318"/>
    <property type="project" value="GO_Central"/>
</dbReference>
<evidence type="ECO:0000313" key="4">
    <source>
        <dbReference type="EMBL" id="ESO03883.1"/>
    </source>
</evidence>
<dbReference type="GO" id="GO:0000977">
    <property type="term" value="F:RNA polymerase II transcription regulatory region sequence-specific DNA binding"/>
    <property type="evidence" value="ECO:0000318"/>
    <property type="project" value="GO_Central"/>
</dbReference>
<reference evidence="6" key="1">
    <citation type="submission" date="2012-12" db="EMBL/GenBank/DDBJ databases">
        <authorList>
            <person name="Hellsten U."/>
            <person name="Grimwood J."/>
            <person name="Chapman J.A."/>
            <person name="Shapiro H."/>
            <person name="Aerts A."/>
            <person name="Otillar R.P."/>
            <person name="Terry A.Y."/>
            <person name="Boore J.L."/>
            <person name="Simakov O."/>
            <person name="Marletaz F."/>
            <person name="Cho S.-J."/>
            <person name="Edsinger-Gonzales E."/>
            <person name="Havlak P."/>
            <person name="Kuo D.-H."/>
            <person name="Larsson T."/>
            <person name="Lv J."/>
            <person name="Arendt D."/>
            <person name="Savage R."/>
            <person name="Osoegawa K."/>
            <person name="de Jong P."/>
            <person name="Lindberg D.R."/>
            <person name="Seaver E.C."/>
            <person name="Weisblat D.A."/>
            <person name="Putnam N.H."/>
            <person name="Grigoriev I.V."/>
            <person name="Rokhsar D.S."/>
        </authorList>
    </citation>
    <scope>NUCLEOTIDE SEQUENCE</scope>
</reference>
<dbReference type="PANTHER" id="PTHR23349:SF108">
    <property type="entry name" value="BHLH DOMAIN-CONTAINING PROTEIN"/>
    <property type="match status" value="1"/>
</dbReference>
<evidence type="ECO:0000256" key="2">
    <source>
        <dbReference type="SAM" id="MobiDB-lite"/>
    </source>
</evidence>
<protein>
    <recommendedName>
        <fullName evidence="3">BHLH domain-containing protein</fullName>
    </recommendedName>
</protein>
<dbReference type="PANTHER" id="PTHR23349">
    <property type="entry name" value="BASIC HELIX-LOOP-HELIX TRANSCRIPTION FACTOR, TWIST"/>
    <property type="match status" value="1"/>
</dbReference>
<dbReference type="GO" id="GO:0032502">
    <property type="term" value="P:developmental process"/>
    <property type="evidence" value="ECO:0000318"/>
    <property type="project" value="GO_Central"/>
</dbReference>
<dbReference type="InterPro" id="IPR011598">
    <property type="entry name" value="bHLH_dom"/>
</dbReference>
<dbReference type="EnsemblMetazoa" id="HelroT172908">
    <property type="protein sequence ID" value="HelroP172908"/>
    <property type="gene ID" value="HelroG172908"/>
</dbReference>
<organism evidence="5 6">
    <name type="scientific">Helobdella robusta</name>
    <name type="common">Californian leech</name>
    <dbReference type="NCBI Taxonomy" id="6412"/>
    <lineage>
        <taxon>Eukaryota</taxon>
        <taxon>Metazoa</taxon>
        <taxon>Spiralia</taxon>
        <taxon>Lophotrochozoa</taxon>
        <taxon>Annelida</taxon>
        <taxon>Clitellata</taxon>
        <taxon>Hirudinea</taxon>
        <taxon>Rhynchobdellida</taxon>
        <taxon>Glossiphoniidae</taxon>
        <taxon>Helobdella</taxon>
    </lineage>
</organism>
<dbReference type="EMBL" id="KB096551">
    <property type="protein sequence ID" value="ESO03883.1"/>
    <property type="molecule type" value="Genomic_DNA"/>
</dbReference>
<dbReference type="SUPFAM" id="SSF47459">
    <property type="entry name" value="HLH, helix-loop-helix DNA-binding domain"/>
    <property type="match status" value="1"/>
</dbReference>
<reference evidence="5" key="3">
    <citation type="submission" date="2015-06" db="UniProtKB">
        <authorList>
            <consortium name="EnsemblMetazoa"/>
        </authorList>
    </citation>
    <scope>IDENTIFICATION</scope>
</reference>
<evidence type="ECO:0000256" key="1">
    <source>
        <dbReference type="ARBA" id="ARBA00023125"/>
    </source>
</evidence>
<sequence length="201" mass="23039">MLVNIADFVLKTYHDNQFSDDFNHGIDPAPCKDKHSDHEYETTDKFAALLICTERLDGVGDLPFNDSDSESYSENQPTASTEDPNISSDCGTKTINPLPFISNYQLTPDSFDETPVYFKEEIVVTTAKHDTTHQHLKKLRRYKANVRERRRVMRLAIGFQTLKKHIPFDSTRKHLSQLRILRGAIGYIKFLKRLCGEVAGF</sequence>
<dbReference type="RefSeq" id="XP_009017819.1">
    <property type="nucleotide sequence ID" value="XM_009019571.1"/>
</dbReference>